<accession>A0ABZ0D7B2</accession>
<evidence type="ECO:0000259" key="1">
    <source>
        <dbReference type="Pfam" id="PF13474"/>
    </source>
</evidence>
<evidence type="ECO:0000313" key="2">
    <source>
        <dbReference type="EMBL" id="WOB26124.1"/>
    </source>
</evidence>
<dbReference type="Gene3D" id="3.10.450.50">
    <property type="match status" value="1"/>
</dbReference>
<name>A0ABZ0D7B2_9XANT</name>
<keyword evidence="3" id="KW-1185">Reference proteome</keyword>
<dbReference type="GeneID" id="95586425"/>
<gene>
    <name evidence="2" type="ORF">NYR99_21100</name>
</gene>
<dbReference type="InterPro" id="IPR032710">
    <property type="entry name" value="NTF2-like_dom_sf"/>
</dbReference>
<dbReference type="Pfam" id="PF13474">
    <property type="entry name" value="SnoaL_3"/>
    <property type="match status" value="1"/>
</dbReference>
<dbReference type="InterPro" id="IPR037401">
    <property type="entry name" value="SnoaL-like"/>
</dbReference>
<dbReference type="RefSeq" id="WP_316689039.1">
    <property type="nucleotide sequence ID" value="NZ_CP103837.1"/>
</dbReference>
<proteinExistence type="predicted"/>
<reference evidence="2 3" key="1">
    <citation type="submission" date="2022-08" db="EMBL/GenBank/DDBJ databases">
        <title>Whole genome sequencing-based tracing of a 2022 introduction and outbreak of Xanthomonas hortorum pv. pelargonii.</title>
        <authorList>
            <person name="Iruegas-Bocardo F."/>
            <person name="Weisberg A.K."/>
            <person name="Riutta E.R."/>
            <person name="Kilday K."/>
            <person name="Bonkowski J.C."/>
            <person name="Creswell T."/>
            <person name="Daughtrey M.L."/>
            <person name="Rane K."/>
            <person name="Grunwald N.J."/>
            <person name="Chang J.H."/>
            <person name="Putnam M.L."/>
        </authorList>
    </citation>
    <scope>NUCLEOTIDE SEQUENCE [LARGE SCALE GENOMIC DNA]</scope>
    <source>
        <strain evidence="2 3">22-325</strain>
    </source>
</reference>
<dbReference type="Proteomes" id="UP001304534">
    <property type="component" value="Chromosome"/>
</dbReference>
<dbReference type="SUPFAM" id="SSF54427">
    <property type="entry name" value="NTF2-like"/>
    <property type="match status" value="1"/>
</dbReference>
<evidence type="ECO:0000313" key="3">
    <source>
        <dbReference type="Proteomes" id="UP001304534"/>
    </source>
</evidence>
<feature type="domain" description="SnoaL-like" evidence="1">
    <location>
        <begin position="22"/>
        <end position="135"/>
    </location>
</feature>
<dbReference type="EMBL" id="CP103840">
    <property type="protein sequence ID" value="WOB26124.1"/>
    <property type="molecule type" value="Genomic_DNA"/>
</dbReference>
<organism evidence="2 3">
    <name type="scientific">Xanthomonas dyei</name>
    <dbReference type="NCBI Taxonomy" id="743699"/>
    <lineage>
        <taxon>Bacteria</taxon>
        <taxon>Pseudomonadati</taxon>
        <taxon>Pseudomonadota</taxon>
        <taxon>Gammaproteobacteria</taxon>
        <taxon>Lysobacterales</taxon>
        <taxon>Lysobacteraceae</taxon>
        <taxon>Xanthomonas</taxon>
    </lineage>
</organism>
<sequence>MHADIERITQAILAVDNGINARSNKGDVDGALEAYSDEVSYFDPLTALRLDGHAAVEAYFRNVFEGKLKILRNDYIQPVVMVSDNRDMAVLHYNLQNILGDGQGGETPGTAWNSTQVFRYIEGRWRVVHVHWSITLHPGAQQSLMS</sequence>
<protein>
    <submittedName>
        <fullName evidence="2">Nuclear transport factor 2 family protein</fullName>
    </submittedName>
</protein>